<dbReference type="Pfam" id="PF07647">
    <property type="entry name" value="SAM_2"/>
    <property type="match status" value="1"/>
</dbReference>
<dbReference type="InterPro" id="IPR037619">
    <property type="entry name" value="LIPB1/2_SAM_3rd"/>
</dbReference>
<comment type="similarity">
    <text evidence="3">Belongs to the liprin family. Liprin-beta subfamily.</text>
</comment>
<evidence type="ECO:0000256" key="5">
    <source>
        <dbReference type="ARBA" id="ARBA00022692"/>
    </source>
</evidence>
<dbReference type="PANTHER" id="PTHR12587:SF18">
    <property type="entry name" value="LIPRIN-BETA-2"/>
    <property type="match status" value="1"/>
</dbReference>
<dbReference type="InterPro" id="IPR013761">
    <property type="entry name" value="SAM/pointed_sf"/>
</dbReference>
<proteinExistence type="inferred from homology"/>
<dbReference type="GO" id="GO:0030658">
    <property type="term" value="C:transport vesicle membrane"/>
    <property type="evidence" value="ECO:0007669"/>
    <property type="project" value="UniProtKB-SubCell"/>
</dbReference>
<evidence type="ECO:0000313" key="19">
    <source>
        <dbReference type="EMBL" id="KAK9542661.1"/>
    </source>
</evidence>
<dbReference type="SUPFAM" id="SSF49562">
    <property type="entry name" value="C2 domain (Calcium/lipid-binding domain, CaLB)"/>
    <property type="match status" value="2"/>
</dbReference>
<comment type="caution">
    <text evidence="19">The sequence shown here is derived from an EMBL/GenBank/DDBJ whole genome shotgun (WGS) entry which is preliminary data.</text>
</comment>
<feature type="coiled-coil region" evidence="14">
    <location>
        <begin position="635"/>
        <end position="690"/>
    </location>
</feature>
<dbReference type="PRINTS" id="PR00360">
    <property type="entry name" value="C2DOMAIN"/>
</dbReference>
<keyword evidence="4" id="KW-0597">Phosphoprotein</keyword>
<dbReference type="PRINTS" id="PR00399">
    <property type="entry name" value="SYNAPTOTAGMN"/>
</dbReference>
<dbReference type="SMART" id="SM00454">
    <property type="entry name" value="SAM"/>
    <property type="match status" value="3"/>
</dbReference>
<feature type="compositionally biased region" description="Low complexity" evidence="15">
    <location>
        <begin position="1060"/>
        <end position="1079"/>
    </location>
</feature>
<keyword evidence="20" id="KW-1185">Reference proteome</keyword>
<dbReference type="PROSITE" id="PS50004">
    <property type="entry name" value="C2"/>
    <property type="match status" value="2"/>
</dbReference>
<evidence type="ECO:0000256" key="16">
    <source>
        <dbReference type="SAM" id="Phobius"/>
    </source>
</evidence>
<dbReference type="Pfam" id="PF00168">
    <property type="entry name" value="C2"/>
    <property type="match status" value="2"/>
</dbReference>
<evidence type="ECO:0000256" key="6">
    <source>
        <dbReference type="ARBA" id="ARBA00022723"/>
    </source>
</evidence>
<evidence type="ECO:0000256" key="10">
    <source>
        <dbReference type="ARBA" id="ARBA00023054"/>
    </source>
</evidence>
<comment type="function">
    <text evidence="13">May regulate the disassembly of focal adhesions. Did not bind receptor-like tyrosine phosphatases type 2A.</text>
</comment>
<dbReference type="PANTHER" id="PTHR12587">
    <property type="entry name" value="LAR INTERACTING PROTEIN LIP -RELATED PROTEIN"/>
    <property type="match status" value="1"/>
</dbReference>
<comment type="subcellular location">
    <subcellularLocation>
        <location evidence="1">Cytoplasmic vesicle</location>
        <location evidence="1">Secretory vesicle membrane</location>
        <topology evidence="1">Single-pass membrane protein</topology>
    </subcellularLocation>
</comment>
<keyword evidence="10 14" id="KW-0175">Coiled coil</keyword>
<dbReference type="FunFam" id="1.10.150.50:FF:000017">
    <property type="entry name" value="Liprin-beta-1 isoform 1"/>
    <property type="match status" value="1"/>
</dbReference>
<dbReference type="FunFam" id="2.60.40.150:FF:000011">
    <property type="entry name" value="Synaptotagmin 6"/>
    <property type="match status" value="1"/>
</dbReference>
<feature type="region of interest" description="Disordered" evidence="15">
    <location>
        <begin position="887"/>
        <end position="915"/>
    </location>
</feature>
<feature type="compositionally biased region" description="Low complexity" evidence="15">
    <location>
        <begin position="1001"/>
        <end position="1014"/>
    </location>
</feature>
<dbReference type="FunFam" id="2.60.40.150:FF:000005">
    <property type="entry name" value="Synaptotagmin 6"/>
    <property type="match status" value="1"/>
</dbReference>
<feature type="compositionally biased region" description="Basic and acidic residues" evidence="15">
    <location>
        <begin position="1087"/>
        <end position="1097"/>
    </location>
</feature>
<reference evidence="19 20" key="1">
    <citation type="journal article" date="2024" name="Genome Biol. Evol.">
        <title>Chromosome-level genome assembly of the viviparous eelpout Zoarces viviparus.</title>
        <authorList>
            <person name="Fuhrmann N."/>
            <person name="Brasseur M.V."/>
            <person name="Bakowski C.E."/>
            <person name="Podsiadlowski L."/>
            <person name="Prost S."/>
            <person name="Krehenwinkel H."/>
            <person name="Mayer C."/>
        </authorList>
    </citation>
    <scope>NUCLEOTIDE SEQUENCE [LARGE SCALE GENOMIC DNA]</scope>
    <source>
        <strain evidence="19">NO-MEL_2022_Ind0_liver</strain>
    </source>
</reference>
<feature type="compositionally biased region" description="Polar residues" evidence="15">
    <location>
        <begin position="1024"/>
        <end position="1034"/>
    </location>
</feature>
<sequence>MTPPVNISVSLLSLVVTACGLALFGVSLFVSWKLCWIPWRESGLSPTTKEAHGHLNRIMSPLPSLLASRQPVYTAVDPPPHNRRESSHCSIAREPTPVASVVSVEAPVTPVSPPPVVMATTEAAMKISHTSPDIPLDAQTKSRGNEVHTNPRMQKQTTEPPPYGHLISEIGQGSIRRHINLSNPDFNVAQFQRQDSLTGMGLGLGRLKPELYKQRSLEGDEGSRRGGGCGRLHFILKFDCDLEQLIVKIHKAEELPAKDFSGTSDPYVKIYLLPDRQTKHQTKVHRKTLNPVFDEVFLFPVAYSELPTRKLHFSVYDFDRFSRHDIIGQVVVDNFLDLADFPRETKLCRDIQCVSSDNVDLGDLMFSLCYLPTAGRLTITMIKARNLKAMDITGASDPYVKVSLMCDGRRLKKRKTSTKRNTLNPVYNEAIVFDVPPENIEQISLLIAVMDYDRVGHNEVIGVCRVGNDADSFGRGHWSEMLTCPRKPVAHWHPIVELSLSSSLFFVPVNQDLSVLLYKFVAMSSNASHMLEAALEQMDDIIAGKMGEGLFSALIRLGGQDCKASECTSQLTPAPLKDPALRALELTEALRAVLEGQGSEEEQDSLRKQVSTDTAHVILKWLERDEVNQHSSGNSESYQERLSRLEGDKESLIVQVSVLTDQVEAQWAKISDLQSSLVEHQNKLNSTEEMLQQELLHRTSLENQKLTLLGEVSYLKLKLADMEGKQGHGAERQHKAETVVNFISELQEQMCRFQKEINSKIQEKKALELEIPADSSSLVVRPTESTKGEGSNPWPSCDRTSEEVPEGPDGNAHGLEEGSSDANQQDDCGEESGLIKELRILKDKVEHLEDQKLQYEKKLKATKAEIISLQQLLLSKNVEIESLHTQLLARPSQSPESPEREEEMKRLNTKHQELQRLRSGMKSLVAANDEKDRRIEELTLLLNQCKQFREVTHTARQAPPAVHSLSNGRTPSSSSEEEENVLMKNIDSASAKSLDVKSEVSTSSSSSQQTSISSAQKDGDYRTEPQTLSSSMNDLTKGPLQKSALDEPRSQMLPVNSSLSEQNVSGDSSSSDLQSQKSPDGSEDGDSSQRKFEKVDDSTSGDNSPVHSGANKQPGQRAVGSAEYMKNNRSFKTLWGKLRRTQSGGLQAVDPDVSQFKRGGLRSTAGPRLTRTPESYDSSRDMNVPFSQWSKEQVCGWLEDYGLGQYVNLTRQWVENGQTLLSATPQDFEKEMGMKNPLHRKKLQLALKAFTTKVIEKSSDLDYIWVTRWLDDIGLPQYKDHFHEARVDGRMIQYLTVNDLLTLKVTSQLHHLSVKCAIHVLHANKFKPNCLRRRPGEEKQPSPSEVVQWSNHRVMEWLRAVDLAEYAPNLRGSGVHGGLIILEPRFSSETLALLLNIPPQKTLLRRHLATAFSTLVGHQATQEKREYGNATGHVPLTTTAKVKPKKLGFTQFSHLRKRKPDESADYICPMDSGALTVNGVSRLPSAALRGLSPALDRQAVKREQVGIRAPANGPKQ</sequence>
<evidence type="ECO:0000256" key="1">
    <source>
        <dbReference type="ARBA" id="ARBA00004160"/>
    </source>
</evidence>
<feature type="compositionally biased region" description="Polar residues" evidence="15">
    <location>
        <begin position="778"/>
        <end position="789"/>
    </location>
</feature>
<evidence type="ECO:0000256" key="11">
    <source>
        <dbReference type="ARBA" id="ARBA00023136"/>
    </source>
</evidence>
<comment type="similarity">
    <text evidence="2">Belongs to the synaptotagmin family.</text>
</comment>
<feature type="domain" description="SAM" evidence="18">
    <location>
        <begin position="1349"/>
        <end position="1380"/>
    </location>
</feature>
<dbReference type="SUPFAM" id="SSF47769">
    <property type="entry name" value="SAM/Pointed domain"/>
    <property type="match status" value="3"/>
</dbReference>
<keyword evidence="5 16" id="KW-0812">Transmembrane</keyword>
<evidence type="ECO:0000256" key="9">
    <source>
        <dbReference type="ARBA" id="ARBA00022989"/>
    </source>
</evidence>
<evidence type="ECO:0000259" key="18">
    <source>
        <dbReference type="PROSITE" id="PS50105"/>
    </source>
</evidence>
<keyword evidence="7" id="KW-0677">Repeat</keyword>
<feature type="transmembrane region" description="Helical" evidence="16">
    <location>
        <begin position="12"/>
        <end position="32"/>
    </location>
</feature>
<organism evidence="19 20">
    <name type="scientific">Zoarces viviparus</name>
    <name type="common">Viviparous eelpout</name>
    <name type="synonym">Blennius viviparus</name>
    <dbReference type="NCBI Taxonomy" id="48416"/>
    <lineage>
        <taxon>Eukaryota</taxon>
        <taxon>Metazoa</taxon>
        <taxon>Chordata</taxon>
        <taxon>Craniata</taxon>
        <taxon>Vertebrata</taxon>
        <taxon>Euteleostomi</taxon>
        <taxon>Actinopterygii</taxon>
        <taxon>Neopterygii</taxon>
        <taxon>Teleostei</taxon>
        <taxon>Neoteleostei</taxon>
        <taxon>Acanthomorphata</taxon>
        <taxon>Eupercaria</taxon>
        <taxon>Perciformes</taxon>
        <taxon>Cottioidei</taxon>
        <taxon>Zoarcales</taxon>
        <taxon>Zoarcidae</taxon>
        <taxon>Zoarcinae</taxon>
        <taxon>Zoarces</taxon>
    </lineage>
</organism>
<dbReference type="InterPro" id="IPR001660">
    <property type="entry name" value="SAM"/>
</dbReference>
<dbReference type="Gene3D" id="2.60.40.150">
    <property type="entry name" value="C2 domain"/>
    <property type="match status" value="2"/>
</dbReference>
<keyword evidence="9 16" id="KW-1133">Transmembrane helix</keyword>
<dbReference type="Pfam" id="PF00536">
    <property type="entry name" value="SAM_1"/>
    <property type="match status" value="2"/>
</dbReference>
<evidence type="ECO:0000256" key="14">
    <source>
        <dbReference type="SAM" id="Coils"/>
    </source>
</evidence>
<dbReference type="InterPro" id="IPR001565">
    <property type="entry name" value="Synaptotagmin"/>
</dbReference>
<dbReference type="InterPro" id="IPR000008">
    <property type="entry name" value="C2_dom"/>
</dbReference>
<accession>A0AAW1G782</accession>
<dbReference type="GO" id="GO:0005829">
    <property type="term" value="C:cytosol"/>
    <property type="evidence" value="ECO:0007669"/>
    <property type="project" value="UniProtKB-ARBA"/>
</dbReference>
<dbReference type="InterPro" id="IPR035892">
    <property type="entry name" value="C2_domain_sf"/>
</dbReference>
<evidence type="ECO:0000256" key="4">
    <source>
        <dbReference type="ARBA" id="ARBA00022553"/>
    </source>
</evidence>
<keyword evidence="12" id="KW-0968">Cytoplasmic vesicle</keyword>
<feature type="compositionally biased region" description="Polar residues" evidence="15">
    <location>
        <begin position="1098"/>
        <end position="1114"/>
    </location>
</feature>
<evidence type="ECO:0000256" key="7">
    <source>
        <dbReference type="ARBA" id="ARBA00022737"/>
    </source>
</evidence>
<dbReference type="InterPro" id="IPR037618">
    <property type="entry name" value="LIPB1/2_SAM_2nd"/>
</dbReference>
<evidence type="ECO:0000256" key="15">
    <source>
        <dbReference type="SAM" id="MobiDB-lite"/>
    </source>
</evidence>
<dbReference type="FunFam" id="1.10.150.50:FF:000005">
    <property type="entry name" value="Liprin-beta-1 isoform 1"/>
    <property type="match status" value="1"/>
</dbReference>
<dbReference type="FunFam" id="1.10.150.50:FF:000007">
    <property type="entry name" value="Liprin-beta-1 isoform 1"/>
    <property type="match status" value="1"/>
</dbReference>
<keyword evidence="6" id="KW-0479">Metal-binding</keyword>
<evidence type="ECO:0000259" key="17">
    <source>
        <dbReference type="PROSITE" id="PS50004"/>
    </source>
</evidence>
<dbReference type="CDD" id="cd08403">
    <property type="entry name" value="C2B_Synaptotagmin-3-5-6-9-10"/>
    <property type="match status" value="1"/>
</dbReference>
<dbReference type="PROSITE" id="PS50105">
    <property type="entry name" value="SAM_DOMAIN"/>
    <property type="match status" value="3"/>
</dbReference>
<keyword evidence="11 16" id="KW-0472">Membrane</keyword>
<dbReference type="InterPro" id="IPR058914">
    <property type="entry name" value="LIPB1/2_CC"/>
</dbReference>
<gene>
    <name evidence="19" type="ORF">VZT92_000503</name>
</gene>
<dbReference type="Pfam" id="PF26022">
    <property type="entry name" value="CC_Liprin_beta"/>
    <property type="match status" value="1"/>
</dbReference>
<evidence type="ECO:0000256" key="2">
    <source>
        <dbReference type="ARBA" id="ARBA00006996"/>
    </source>
</evidence>
<evidence type="ECO:0000313" key="20">
    <source>
        <dbReference type="Proteomes" id="UP001488805"/>
    </source>
</evidence>
<feature type="region of interest" description="Disordered" evidence="15">
    <location>
        <begin position="778"/>
        <end position="830"/>
    </location>
</feature>
<feature type="coiled-coil region" evidence="14">
    <location>
        <begin position="831"/>
        <end position="872"/>
    </location>
</feature>
<dbReference type="CDD" id="cd09563">
    <property type="entry name" value="SAM_liprin-beta1_2_repeat1"/>
    <property type="match status" value="1"/>
</dbReference>
<feature type="compositionally biased region" description="Polar residues" evidence="15">
    <location>
        <begin position="964"/>
        <end position="974"/>
    </location>
</feature>
<dbReference type="Proteomes" id="UP001488805">
    <property type="component" value="Unassembled WGS sequence"/>
</dbReference>
<evidence type="ECO:0000256" key="3">
    <source>
        <dbReference type="ARBA" id="ARBA00007547"/>
    </source>
</evidence>
<feature type="region of interest" description="Disordered" evidence="15">
    <location>
        <begin position="1157"/>
        <end position="1178"/>
    </location>
</feature>
<feature type="region of interest" description="Disordered" evidence="15">
    <location>
        <begin position="954"/>
        <end position="1124"/>
    </location>
</feature>
<protein>
    <submittedName>
        <fullName evidence="19">Uncharacterized protein</fullName>
    </submittedName>
</protein>
<dbReference type="Gene3D" id="1.10.150.50">
    <property type="entry name" value="Transcription Factor, Ets-1"/>
    <property type="match status" value="3"/>
</dbReference>
<feature type="domain" description="SAM" evidence="18">
    <location>
        <begin position="1189"/>
        <end position="1253"/>
    </location>
</feature>
<dbReference type="GO" id="GO:0007528">
    <property type="term" value="P:neuromuscular junction development"/>
    <property type="evidence" value="ECO:0007669"/>
    <property type="project" value="TreeGrafter"/>
</dbReference>
<evidence type="ECO:0000256" key="8">
    <source>
        <dbReference type="ARBA" id="ARBA00022837"/>
    </source>
</evidence>
<dbReference type="CDD" id="cd09566">
    <property type="entry name" value="SAM_liprin-beta1_2_repeat2"/>
    <property type="match status" value="1"/>
</dbReference>
<dbReference type="InterPro" id="IPR029515">
    <property type="entry name" value="Liprin"/>
</dbReference>
<dbReference type="InterPro" id="IPR037617">
    <property type="entry name" value="LIPB1/2_SAM_1"/>
</dbReference>
<feature type="domain" description="C2" evidence="17">
    <location>
        <begin position="228"/>
        <end position="351"/>
    </location>
</feature>
<dbReference type="GO" id="GO:0046872">
    <property type="term" value="F:metal ion binding"/>
    <property type="evidence" value="ECO:0007669"/>
    <property type="project" value="UniProtKB-KW"/>
</dbReference>
<evidence type="ECO:0000256" key="13">
    <source>
        <dbReference type="ARBA" id="ARBA00060046"/>
    </source>
</evidence>
<dbReference type="CDD" id="cd09569">
    <property type="entry name" value="SAM_liprin-beta1_2_repeat3"/>
    <property type="match status" value="1"/>
</dbReference>
<dbReference type="SMART" id="SM00239">
    <property type="entry name" value="C2"/>
    <property type="match status" value="2"/>
</dbReference>
<feature type="compositionally biased region" description="Basic and acidic residues" evidence="15">
    <location>
        <begin position="902"/>
        <end position="915"/>
    </location>
</feature>
<evidence type="ECO:0000256" key="12">
    <source>
        <dbReference type="ARBA" id="ARBA00023329"/>
    </source>
</evidence>
<feature type="domain" description="C2" evidence="17">
    <location>
        <begin position="360"/>
        <end position="493"/>
    </location>
</feature>
<dbReference type="GO" id="GO:0048786">
    <property type="term" value="C:presynaptic active zone"/>
    <property type="evidence" value="ECO:0007669"/>
    <property type="project" value="TreeGrafter"/>
</dbReference>
<dbReference type="EMBL" id="JBCEZU010000001">
    <property type="protein sequence ID" value="KAK9542661.1"/>
    <property type="molecule type" value="Genomic_DNA"/>
</dbReference>
<feature type="compositionally biased region" description="Polar residues" evidence="15">
    <location>
        <begin position="139"/>
        <end position="158"/>
    </location>
</feature>
<name>A0AAW1G782_ZOAVI</name>
<feature type="region of interest" description="Disordered" evidence="15">
    <location>
        <begin position="132"/>
        <end position="164"/>
    </location>
</feature>
<keyword evidence="8" id="KW-0106">Calcium</keyword>
<feature type="domain" description="SAM" evidence="18">
    <location>
        <begin position="1266"/>
        <end position="1324"/>
    </location>
</feature>